<evidence type="ECO:0000256" key="2">
    <source>
        <dbReference type="SAM" id="Phobius"/>
    </source>
</evidence>
<feature type="transmembrane region" description="Helical" evidence="2">
    <location>
        <begin position="68"/>
        <end position="85"/>
    </location>
</feature>
<evidence type="ECO:0000256" key="1">
    <source>
        <dbReference type="SAM" id="MobiDB-lite"/>
    </source>
</evidence>
<keyword evidence="2" id="KW-0812">Transmembrane</keyword>
<feature type="compositionally biased region" description="Basic and acidic residues" evidence="1">
    <location>
        <begin position="1"/>
        <end position="21"/>
    </location>
</feature>
<feature type="transmembrane region" description="Helical" evidence="2">
    <location>
        <begin position="248"/>
        <end position="269"/>
    </location>
</feature>
<evidence type="ECO:0000313" key="5">
    <source>
        <dbReference type="Proteomes" id="UP000595046"/>
    </source>
</evidence>
<dbReference type="KEGG" id="sbat:G4Z16_11185"/>
<keyword evidence="2" id="KW-1133">Transmembrane helix</keyword>
<dbReference type="InterPro" id="IPR019692">
    <property type="entry name" value="CFP-6_PH"/>
</dbReference>
<feature type="region of interest" description="Disordered" evidence="1">
    <location>
        <begin position="1"/>
        <end position="54"/>
    </location>
</feature>
<feature type="domain" description="Low molecular weight protein antigen 6 PH" evidence="3">
    <location>
        <begin position="116"/>
        <end position="183"/>
    </location>
</feature>
<accession>A0A7T1WRT5</accession>
<proteinExistence type="predicted"/>
<feature type="transmembrane region" description="Helical" evidence="2">
    <location>
        <begin position="97"/>
        <end position="119"/>
    </location>
</feature>
<reference evidence="5" key="1">
    <citation type="submission" date="2020-02" db="EMBL/GenBank/DDBJ databases">
        <title>Streptomyces sp. ASO4wet.</title>
        <authorList>
            <person name="Risdian C."/>
            <person name="Landwehr W."/>
            <person name="Schupp P."/>
            <person name="Wink J."/>
        </authorList>
    </citation>
    <scope>NUCLEOTIDE SEQUENCE [LARGE SCALE GENOMIC DNA]</scope>
    <source>
        <strain evidence="5">ASO4wet</strain>
    </source>
</reference>
<sequence length="270" mass="27859">MTNESRPESDGGSRTQEEKSPHAAGDGTQPGATTESEGAPQSGGESAAGPAGQAEPQVYADRCYRSPGALAGGVLLLLLALWLGADVLVNGDGRTRLIAAFGLLFAVPLVVAFTLRPAVYAGQQRMRVRNPFRTITVPWGTVEGLRAGYSNEVVAGGTKYQLWSIPVSLRARKRAARQTERAERAAASGETANALARPTGLFGLGGVPGADDGGEKRAPSDKAIDDLRALAADNGEKPAAQGEVTVRWAYEIAAPALVGAIALAVLFAAG</sequence>
<dbReference type="Pfam" id="PF10756">
    <property type="entry name" value="bPH_6"/>
    <property type="match status" value="1"/>
</dbReference>
<evidence type="ECO:0000313" key="4">
    <source>
        <dbReference type="EMBL" id="QPP06864.1"/>
    </source>
</evidence>
<gene>
    <name evidence="4" type="ORF">G4Z16_11185</name>
</gene>
<dbReference type="AlphaFoldDB" id="A0A7T1WRT5"/>
<evidence type="ECO:0000259" key="3">
    <source>
        <dbReference type="Pfam" id="PF10756"/>
    </source>
</evidence>
<dbReference type="Proteomes" id="UP000595046">
    <property type="component" value="Chromosome"/>
</dbReference>
<organism evidence="4 5">
    <name type="scientific">Streptomyces bathyalis</name>
    <dbReference type="NCBI Taxonomy" id="2710756"/>
    <lineage>
        <taxon>Bacteria</taxon>
        <taxon>Bacillati</taxon>
        <taxon>Actinomycetota</taxon>
        <taxon>Actinomycetes</taxon>
        <taxon>Kitasatosporales</taxon>
        <taxon>Streptomycetaceae</taxon>
        <taxon>Streptomyces</taxon>
    </lineage>
</organism>
<dbReference type="RefSeq" id="WP_197350683.1">
    <property type="nucleotide sequence ID" value="NZ_CP048882.1"/>
</dbReference>
<dbReference type="EMBL" id="CP048882">
    <property type="protein sequence ID" value="QPP06864.1"/>
    <property type="molecule type" value="Genomic_DNA"/>
</dbReference>
<keyword evidence="2" id="KW-0472">Membrane</keyword>
<protein>
    <submittedName>
        <fullName evidence="4">PH domain-containing protein</fullName>
    </submittedName>
</protein>
<keyword evidence="5" id="KW-1185">Reference proteome</keyword>
<name>A0A7T1WRT5_9ACTN</name>